<dbReference type="Pfam" id="PF00004">
    <property type="entry name" value="AAA"/>
    <property type="match status" value="1"/>
</dbReference>
<evidence type="ECO:0000256" key="2">
    <source>
        <dbReference type="ARBA" id="ARBA00022840"/>
    </source>
</evidence>
<name>A0A9W7F443_9STRA</name>
<dbReference type="Gene3D" id="3.40.50.300">
    <property type="entry name" value="P-loop containing nucleotide triphosphate hydrolases"/>
    <property type="match status" value="1"/>
</dbReference>
<accession>A0A9W7F443</accession>
<keyword evidence="5" id="KW-1185">Reference proteome</keyword>
<evidence type="ECO:0000313" key="5">
    <source>
        <dbReference type="Proteomes" id="UP001165160"/>
    </source>
</evidence>
<gene>
    <name evidence="4" type="ORF">TrVE_jg11095</name>
</gene>
<keyword evidence="2" id="KW-0067">ATP-binding</keyword>
<organism evidence="4 5">
    <name type="scientific">Triparma verrucosa</name>
    <dbReference type="NCBI Taxonomy" id="1606542"/>
    <lineage>
        <taxon>Eukaryota</taxon>
        <taxon>Sar</taxon>
        <taxon>Stramenopiles</taxon>
        <taxon>Ochrophyta</taxon>
        <taxon>Bolidophyceae</taxon>
        <taxon>Parmales</taxon>
        <taxon>Triparmaceae</taxon>
        <taxon>Triparma</taxon>
    </lineage>
</organism>
<reference evidence="5" key="1">
    <citation type="journal article" date="2023" name="Commun. Biol.">
        <title>Genome analysis of Parmales, the sister group of diatoms, reveals the evolutionary specialization of diatoms from phago-mixotrophs to photoautotrophs.</title>
        <authorList>
            <person name="Ban H."/>
            <person name="Sato S."/>
            <person name="Yoshikawa S."/>
            <person name="Yamada K."/>
            <person name="Nakamura Y."/>
            <person name="Ichinomiya M."/>
            <person name="Sato N."/>
            <person name="Blanc-Mathieu R."/>
            <person name="Endo H."/>
            <person name="Kuwata A."/>
            <person name="Ogata H."/>
        </authorList>
    </citation>
    <scope>NUCLEOTIDE SEQUENCE [LARGE SCALE GENOMIC DNA]</scope>
    <source>
        <strain evidence="5">NIES 3699</strain>
    </source>
</reference>
<dbReference type="GO" id="GO:0016887">
    <property type="term" value="F:ATP hydrolysis activity"/>
    <property type="evidence" value="ECO:0007669"/>
    <property type="project" value="InterPro"/>
</dbReference>
<feature type="domain" description="AAA+ ATPase" evidence="3">
    <location>
        <begin position="187"/>
        <end position="333"/>
    </location>
</feature>
<dbReference type="GO" id="GO:0007131">
    <property type="term" value="P:reciprocal meiotic recombination"/>
    <property type="evidence" value="ECO:0007669"/>
    <property type="project" value="TreeGrafter"/>
</dbReference>
<dbReference type="InterPro" id="IPR027417">
    <property type="entry name" value="P-loop_NTPase"/>
</dbReference>
<comment type="caution">
    <text evidence="4">The sequence shown here is derived from an EMBL/GenBank/DDBJ whole genome shotgun (WGS) entry which is preliminary data.</text>
</comment>
<dbReference type="GO" id="GO:0051598">
    <property type="term" value="P:meiotic recombination checkpoint signaling"/>
    <property type="evidence" value="ECO:0007669"/>
    <property type="project" value="TreeGrafter"/>
</dbReference>
<evidence type="ECO:0000256" key="1">
    <source>
        <dbReference type="ARBA" id="ARBA00022741"/>
    </source>
</evidence>
<dbReference type="PANTHER" id="PTHR45991:SF1">
    <property type="entry name" value="PACHYTENE CHECKPOINT PROTEIN 2 HOMOLOG"/>
    <property type="match status" value="1"/>
</dbReference>
<dbReference type="EMBL" id="BRXX01000251">
    <property type="protein sequence ID" value="GMI00728.1"/>
    <property type="molecule type" value="Genomic_DNA"/>
</dbReference>
<dbReference type="GO" id="GO:0005694">
    <property type="term" value="C:chromosome"/>
    <property type="evidence" value="ECO:0007669"/>
    <property type="project" value="TreeGrafter"/>
</dbReference>
<dbReference type="Proteomes" id="UP001165160">
    <property type="component" value="Unassembled WGS sequence"/>
</dbReference>
<evidence type="ECO:0000313" key="4">
    <source>
        <dbReference type="EMBL" id="GMI00728.1"/>
    </source>
</evidence>
<dbReference type="GO" id="GO:0005524">
    <property type="term" value="F:ATP binding"/>
    <property type="evidence" value="ECO:0007669"/>
    <property type="project" value="UniProtKB-KW"/>
</dbReference>
<keyword evidence="1" id="KW-0547">Nucleotide-binding</keyword>
<dbReference type="SMART" id="SM00382">
    <property type="entry name" value="AAA"/>
    <property type="match status" value="1"/>
</dbReference>
<dbReference type="InterPro" id="IPR044539">
    <property type="entry name" value="Pch2-like"/>
</dbReference>
<sequence length="409" mass="43928">MNEEGASASVNNVADVICLCPLSSSIRTPDAIESLKVVVKSTLQTLLAQHTAATTTTTTTATTASLLNELHLKVEGVQLEGLRIIGSDYEDIDLSTASSTASNPHTTTPPSIDVRCFYLRTDPPDLESSDSSDSSPTHTLLPLPHATLSPLYPLLHFPTPLKKILTTYLLNTLLLSHLKTDPSIISLNRLILLTGPPGTGKTTLSLSLSQRLSELTGSGNLIRLHSSSLFSKWFSESGKKVEALFTSILEISTDNNLTIVLIDEVESLVSNRENGNMIEDGVRGVNAVLTGLDRLKDADGVVVICTSNVQKGERIDPAFLSRCDGVFEVGGPSGEGVKSILEETVGELRRVGVLEIEDEEALAKKMEEAGERGEGKSGREIRKVVVRKWSEMGGGMGVKAEDVIDALWK</sequence>
<dbReference type="InterPro" id="IPR003959">
    <property type="entry name" value="ATPase_AAA_core"/>
</dbReference>
<dbReference type="InterPro" id="IPR003593">
    <property type="entry name" value="AAA+_ATPase"/>
</dbReference>
<dbReference type="GO" id="GO:0005634">
    <property type="term" value="C:nucleus"/>
    <property type="evidence" value="ECO:0007669"/>
    <property type="project" value="TreeGrafter"/>
</dbReference>
<evidence type="ECO:0000259" key="3">
    <source>
        <dbReference type="SMART" id="SM00382"/>
    </source>
</evidence>
<protein>
    <recommendedName>
        <fullName evidence="3">AAA+ ATPase domain-containing protein</fullName>
    </recommendedName>
</protein>
<dbReference type="PANTHER" id="PTHR45991">
    <property type="entry name" value="PACHYTENE CHECKPOINT PROTEIN 2"/>
    <property type="match status" value="1"/>
</dbReference>
<dbReference type="AlphaFoldDB" id="A0A9W7F443"/>
<dbReference type="SUPFAM" id="SSF52540">
    <property type="entry name" value="P-loop containing nucleoside triphosphate hydrolases"/>
    <property type="match status" value="1"/>
</dbReference>
<proteinExistence type="predicted"/>